<feature type="transmembrane region" description="Helical" evidence="10">
    <location>
        <begin position="381"/>
        <end position="405"/>
    </location>
</feature>
<comment type="similarity">
    <text evidence="2 8">Belongs to the MLO family.</text>
</comment>
<feature type="transmembrane region" description="Helical" evidence="10">
    <location>
        <begin position="322"/>
        <end position="340"/>
    </location>
</feature>
<gene>
    <name evidence="8" type="primary">MLO</name>
    <name evidence="11" type="ORF">I3842_13G107900</name>
</gene>
<keyword evidence="8" id="KW-0112">Calmodulin-binding</keyword>
<dbReference type="Pfam" id="PF03094">
    <property type="entry name" value="Mlo"/>
    <property type="match status" value="1"/>
</dbReference>
<dbReference type="GO" id="GO:0005516">
    <property type="term" value="F:calmodulin binding"/>
    <property type="evidence" value="ECO:0007669"/>
    <property type="project" value="UniProtKB-KW"/>
</dbReference>
<keyword evidence="3 8" id="KW-0812">Transmembrane</keyword>
<evidence type="ECO:0000256" key="7">
    <source>
        <dbReference type="ARBA" id="ARBA00023265"/>
    </source>
</evidence>
<evidence type="ECO:0000256" key="5">
    <source>
        <dbReference type="ARBA" id="ARBA00022989"/>
    </source>
</evidence>
<evidence type="ECO:0000256" key="10">
    <source>
        <dbReference type="SAM" id="Phobius"/>
    </source>
</evidence>
<feature type="transmembrane region" description="Helical" evidence="10">
    <location>
        <begin position="297"/>
        <end position="316"/>
    </location>
</feature>
<evidence type="ECO:0000256" key="9">
    <source>
        <dbReference type="SAM" id="MobiDB-lite"/>
    </source>
</evidence>
<feature type="transmembrane region" description="Helical" evidence="10">
    <location>
        <begin position="20"/>
        <end position="44"/>
    </location>
</feature>
<dbReference type="InterPro" id="IPR004326">
    <property type="entry name" value="Mlo"/>
</dbReference>
<organism evidence="11 12">
    <name type="scientific">Carya illinoinensis</name>
    <name type="common">Pecan</name>
    <dbReference type="NCBI Taxonomy" id="32201"/>
    <lineage>
        <taxon>Eukaryota</taxon>
        <taxon>Viridiplantae</taxon>
        <taxon>Streptophyta</taxon>
        <taxon>Embryophyta</taxon>
        <taxon>Tracheophyta</taxon>
        <taxon>Spermatophyta</taxon>
        <taxon>Magnoliopsida</taxon>
        <taxon>eudicotyledons</taxon>
        <taxon>Gunneridae</taxon>
        <taxon>Pentapetalae</taxon>
        <taxon>rosids</taxon>
        <taxon>fabids</taxon>
        <taxon>Fagales</taxon>
        <taxon>Juglandaceae</taxon>
        <taxon>Carya</taxon>
    </lineage>
</organism>
<sequence length="581" mass="66563">MAAAEGEGSNTSRSLQDTPVWALATVCFVFISVSLFMEHLIHLLSNWLRKHRKTALFEALEKLKSVLILLGFMSLILAGTQRYISKICIPIRVADTMLPCRVSPTTKTTKALGLIAHLWTGASEYYFPGKDVLENVPRQPDRRKLATAETSTSSEYCDSKGKTSFISPEGILQLNTFIFVLAVMHIVYTVLTMALGRAKMRRWEAWERETQTVEYQVANDPNRFRITRQTTFGRRHMNSFTRTSLHLWIKCFFRQFFNSVAKVDYLTLRHGFISAHMSTNNSFNFQKYIQRSLDEDFKAVVGISPSMWFIVVVFILLDVHGWHMYLWLSFLPLILVLLLGTKLEIIVARMALQLKDQNSVIKGTPVVQLNDSHFWFNRPQFVLTILHFTLFTNAFELAFFVWVTWQYGIKSCYHENIEIIVVRVALAVTVQVLCSYITLPLYALVTQMGSQFKSRVGLEGQTVHAINQWYAEARERKKRGQDVSVRSGSSSNRTLDPLDLPSHHHHRVPALSNEGEIKAHVSNELADEIVEEQYEHQGVHEHDHDKELDQAMDSTSEIVQIEMSEASIYNSKIFESTGMIS</sequence>
<evidence type="ECO:0000256" key="6">
    <source>
        <dbReference type="ARBA" id="ARBA00023136"/>
    </source>
</evidence>
<dbReference type="Proteomes" id="UP000811246">
    <property type="component" value="Chromosome 13"/>
</dbReference>
<evidence type="ECO:0000256" key="1">
    <source>
        <dbReference type="ARBA" id="ARBA00004141"/>
    </source>
</evidence>
<feature type="compositionally biased region" description="Polar residues" evidence="9">
    <location>
        <begin position="484"/>
        <end position="494"/>
    </location>
</feature>
<dbReference type="GO" id="GO:0006952">
    <property type="term" value="P:defense response"/>
    <property type="evidence" value="ECO:0007669"/>
    <property type="project" value="UniProtKB-KW"/>
</dbReference>
<protein>
    <recommendedName>
        <fullName evidence="8">MLO-like protein</fullName>
    </recommendedName>
</protein>
<evidence type="ECO:0000313" key="11">
    <source>
        <dbReference type="EMBL" id="KAG6681809.1"/>
    </source>
</evidence>
<feature type="transmembrane region" description="Helical" evidence="10">
    <location>
        <begin position="177"/>
        <end position="196"/>
    </location>
</feature>
<evidence type="ECO:0000256" key="2">
    <source>
        <dbReference type="ARBA" id="ARBA00006574"/>
    </source>
</evidence>
<accession>A0A922DC92</accession>
<proteinExistence type="inferred from homology"/>
<name>A0A922DC92_CARIL</name>
<dbReference type="GO" id="GO:0016020">
    <property type="term" value="C:membrane"/>
    <property type="evidence" value="ECO:0007669"/>
    <property type="project" value="UniProtKB-SubCell"/>
</dbReference>
<feature type="region of interest" description="Disordered" evidence="9">
    <location>
        <begin position="480"/>
        <end position="506"/>
    </location>
</feature>
<keyword evidence="6 8" id="KW-0472">Membrane</keyword>
<dbReference type="PANTHER" id="PTHR31942:SF89">
    <property type="entry name" value="MLO-LIKE PROTEIN 3"/>
    <property type="match status" value="1"/>
</dbReference>
<reference evidence="11" key="1">
    <citation type="submission" date="2021-01" db="EMBL/GenBank/DDBJ databases">
        <authorList>
            <person name="Lovell J.T."/>
            <person name="Bentley N."/>
            <person name="Bhattarai G."/>
            <person name="Jenkins J.W."/>
            <person name="Sreedasyam A."/>
            <person name="Alarcon Y."/>
            <person name="Bock C."/>
            <person name="Boston L."/>
            <person name="Carlson J."/>
            <person name="Cervantes K."/>
            <person name="Clermont K."/>
            <person name="Krom N."/>
            <person name="Kubenka K."/>
            <person name="Mamidi S."/>
            <person name="Mattison C."/>
            <person name="Monteros M."/>
            <person name="Pisani C."/>
            <person name="Plott C."/>
            <person name="Rajasekar S."/>
            <person name="Rhein H.S."/>
            <person name="Rohla C."/>
            <person name="Song M."/>
            <person name="Hilaire R.S."/>
            <person name="Shu S."/>
            <person name="Wells L."/>
            <person name="Wang X."/>
            <person name="Webber J."/>
            <person name="Heerema R.J."/>
            <person name="Klein P."/>
            <person name="Conner P."/>
            <person name="Grauke L."/>
            <person name="Grimwood J."/>
            <person name="Schmutz J."/>
            <person name="Randall J.J."/>
        </authorList>
    </citation>
    <scope>NUCLEOTIDE SEQUENCE</scope>
    <source>
        <tissue evidence="11">Leaf</tissue>
    </source>
</reference>
<keyword evidence="7 8" id="KW-0568">Pathogenesis-related protein</keyword>
<feature type="transmembrane region" description="Helical" evidence="10">
    <location>
        <begin position="420"/>
        <end position="445"/>
    </location>
</feature>
<dbReference type="EMBL" id="CM031837">
    <property type="protein sequence ID" value="KAG6681809.1"/>
    <property type="molecule type" value="Genomic_DNA"/>
</dbReference>
<comment type="domain">
    <text evidence="8">The C-terminus contains a calmodulin-binding domain, which binds calmodulin in a calcium-dependent fashion.</text>
</comment>
<evidence type="ECO:0000256" key="8">
    <source>
        <dbReference type="RuleBase" id="RU280816"/>
    </source>
</evidence>
<evidence type="ECO:0000256" key="3">
    <source>
        <dbReference type="ARBA" id="ARBA00022692"/>
    </source>
</evidence>
<comment type="caution">
    <text evidence="11">The sequence shown here is derived from an EMBL/GenBank/DDBJ whole genome shotgun (WGS) entry which is preliminary data.</text>
</comment>
<comment type="subcellular location">
    <subcellularLocation>
        <location evidence="1 8">Membrane</location>
        <topology evidence="1 8">Multi-pass membrane protein</topology>
    </subcellularLocation>
</comment>
<comment type="function">
    <text evidence="8">May be involved in modulation of pathogen defense and leaf cell death.</text>
</comment>
<evidence type="ECO:0000256" key="4">
    <source>
        <dbReference type="ARBA" id="ARBA00022821"/>
    </source>
</evidence>
<keyword evidence="5 8" id="KW-1133">Transmembrane helix</keyword>
<dbReference type="PANTHER" id="PTHR31942">
    <property type="entry name" value="MLO-LIKE PROTEIN 1"/>
    <property type="match status" value="1"/>
</dbReference>
<evidence type="ECO:0000313" key="12">
    <source>
        <dbReference type="Proteomes" id="UP000811246"/>
    </source>
</evidence>
<keyword evidence="4 8" id="KW-0611">Plant defense</keyword>
<dbReference type="AlphaFoldDB" id="A0A922DC92"/>
<feature type="transmembrane region" description="Helical" evidence="10">
    <location>
        <begin position="65"/>
        <end position="84"/>
    </location>
</feature>